<dbReference type="Proteomes" id="UP000886191">
    <property type="component" value="Unassembled WGS sequence"/>
</dbReference>
<keyword evidence="2" id="KW-0812">Transmembrane</keyword>
<evidence type="ECO:0000256" key="3">
    <source>
        <dbReference type="ARBA" id="ARBA00022989"/>
    </source>
</evidence>
<dbReference type="InterPro" id="IPR010432">
    <property type="entry name" value="RDD"/>
</dbReference>
<evidence type="ECO:0000259" key="5">
    <source>
        <dbReference type="Pfam" id="PF06271"/>
    </source>
</evidence>
<name>A0A831QRF4_9FLAO</name>
<evidence type="ECO:0000256" key="1">
    <source>
        <dbReference type="ARBA" id="ARBA00004141"/>
    </source>
</evidence>
<reference evidence="6" key="1">
    <citation type="journal article" date="2020" name="mSystems">
        <title>Genome- and Community-Level Interaction Insights into Carbon Utilization and Element Cycling Functions of Hydrothermarchaeota in Hydrothermal Sediment.</title>
        <authorList>
            <person name="Zhou Z."/>
            <person name="Liu Y."/>
            <person name="Xu W."/>
            <person name="Pan J."/>
            <person name="Luo Z.H."/>
            <person name="Li M."/>
        </authorList>
    </citation>
    <scope>NUCLEOTIDE SEQUENCE [LARGE SCALE GENOMIC DNA]</scope>
    <source>
        <strain evidence="6">HyVt-345</strain>
    </source>
</reference>
<organism evidence="6">
    <name type="scientific">Pricia antarctica</name>
    <dbReference type="NCBI Taxonomy" id="641691"/>
    <lineage>
        <taxon>Bacteria</taxon>
        <taxon>Pseudomonadati</taxon>
        <taxon>Bacteroidota</taxon>
        <taxon>Flavobacteriia</taxon>
        <taxon>Flavobacteriales</taxon>
        <taxon>Flavobacteriaceae</taxon>
        <taxon>Pricia</taxon>
    </lineage>
</organism>
<evidence type="ECO:0000256" key="2">
    <source>
        <dbReference type="ARBA" id="ARBA00022692"/>
    </source>
</evidence>
<keyword evidence="3" id="KW-1133">Transmembrane helix</keyword>
<dbReference type="EMBL" id="DRGL01000049">
    <property type="protein sequence ID" value="HEA21926.1"/>
    <property type="molecule type" value="Genomic_DNA"/>
</dbReference>
<sequence length="74" mass="8397">MGIFQFFEGLTGKSLGKSITKTKIVTKLGEVAEFKTIFLRSLFRNISFNNLSFLSSIEFGCHDRFSKTRVVLVD</sequence>
<comment type="subcellular location">
    <subcellularLocation>
        <location evidence="1">Membrane</location>
        <topology evidence="1">Multi-pass membrane protein</topology>
    </subcellularLocation>
</comment>
<dbReference type="Pfam" id="PF06271">
    <property type="entry name" value="RDD"/>
    <property type="match status" value="1"/>
</dbReference>
<keyword evidence="4" id="KW-0472">Membrane</keyword>
<dbReference type="GO" id="GO:0016020">
    <property type="term" value="C:membrane"/>
    <property type="evidence" value="ECO:0007669"/>
    <property type="project" value="UniProtKB-SubCell"/>
</dbReference>
<feature type="domain" description="RDD" evidence="5">
    <location>
        <begin position="4"/>
        <end position="54"/>
    </location>
</feature>
<comment type="caution">
    <text evidence="6">The sequence shown here is derived from an EMBL/GenBank/DDBJ whole genome shotgun (WGS) entry which is preliminary data.</text>
</comment>
<proteinExistence type="predicted"/>
<dbReference type="AlphaFoldDB" id="A0A831QRF4"/>
<protein>
    <recommendedName>
        <fullName evidence="5">RDD domain-containing protein</fullName>
    </recommendedName>
</protein>
<gene>
    <name evidence="6" type="ORF">ENH87_13560</name>
</gene>
<evidence type="ECO:0000256" key="4">
    <source>
        <dbReference type="ARBA" id="ARBA00023136"/>
    </source>
</evidence>
<evidence type="ECO:0000313" key="6">
    <source>
        <dbReference type="EMBL" id="HEA21926.1"/>
    </source>
</evidence>
<accession>A0A831QRF4</accession>